<sequence>MKVTFDSVHALVRALRQAAEAHARHKAEHGHDDPGWPAWYAHHMAGEQTGGEAVPPAAPPDRFTHLPPPIALEDTIAGHPAAAPPDPQGGRDPDRDFLLRYGGT</sequence>
<comment type="caution">
    <text evidence="2">The sequence shown here is derived from an EMBL/GenBank/DDBJ whole genome shotgun (WGS) entry which is preliminary data.</text>
</comment>
<accession>A0A3N1D2K8</accession>
<evidence type="ECO:0000313" key="2">
    <source>
        <dbReference type="EMBL" id="ROO87767.1"/>
    </source>
</evidence>
<evidence type="ECO:0000256" key="1">
    <source>
        <dbReference type="SAM" id="MobiDB-lite"/>
    </source>
</evidence>
<proteinExistence type="predicted"/>
<dbReference type="EMBL" id="RJKE01000001">
    <property type="protein sequence ID" value="ROO87767.1"/>
    <property type="molecule type" value="Genomic_DNA"/>
</dbReference>
<reference evidence="2 3" key="1">
    <citation type="submission" date="2018-11" db="EMBL/GenBank/DDBJ databases">
        <title>Sequencing the genomes of 1000 actinobacteria strains.</title>
        <authorList>
            <person name="Klenk H.-P."/>
        </authorList>
    </citation>
    <scope>NUCLEOTIDE SEQUENCE [LARGE SCALE GENOMIC DNA]</scope>
    <source>
        <strain evidence="2 3">DSM 44254</strain>
    </source>
</reference>
<gene>
    <name evidence="2" type="ORF">EDD29_5403</name>
</gene>
<dbReference type="Proteomes" id="UP000272400">
    <property type="component" value="Unassembled WGS sequence"/>
</dbReference>
<evidence type="ECO:0000313" key="3">
    <source>
        <dbReference type="Proteomes" id="UP000272400"/>
    </source>
</evidence>
<feature type="compositionally biased region" description="Basic and acidic residues" evidence="1">
    <location>
        <begin position="89"/>
        <end position="98"/>
    </location>
</feature>
<feature type="region of interest" description="Disordered" evidence="1">
    <location>
        <begin position="48"/>
        <end position="104"/>
    </location>
</feature>
<dbReference type="AlphaFoldDB" id="A0A3N1D2K8"/>
<name>A0A3N1D2K8_9ACTN</name>
<protein>
    <submittedName>
        <fullName evidence="2">Uncharacterized protein</fullName>
    </submittedName>
</protein>
<dbReference type="RefSeq" id="WP_211359919.1">
    <property type="nucleotide sequence ID" value="NZ_RJKE01000001.1"/>
</dbReference>
<organism evidence="2 3">
    <name type="scientific">Actinocorallia herbida</name>
    <dbReference type="NCBI Taxonomy" id="58109"/>
    <lineage>
        <taxon>Bacteria</taxon>
        <taxon>Bacillati</taxon>
        <taxon>Actinomycetota</taxon>
        <taxon>Actinomycetes</taxon>
        <taxon>Streptosporangiales</taxon>
        <taxon>Thermomonosporaceae</taxon>
        <taxon>Actinocorallia</taxon>
    </lineage>
</organism>
<keyword evidence="3" id="KW-1185">Reference proteome</keyword>